<dbReference type="OrthoDB" id="4504727at2"/>
<dbReference type="Pfam" id="PF25547">
    <property type="entry name" value="WXG100_2"/>
    <property type="match status" value="1"/>
</dbReference>
<evidence type="ECO:0000259" key="2">
    <source>
        <dbReference type="Pfam" id="PF25547"/>
    </source>
</evidence>
<evidence type="ECO:0000313" key="4">
    <source>
        <dbReference type="Proteomes" id="UP000266677"/>
    </source>
</evidence>
<evidence type="ECO:0000256" key="1">
    <source>
        <dbReference type="SAM" id="MobiDB-lite"/>
    </source>
</evidence>
<gene>
    <name evidence="3" type="ORF">D5S18_28390</name>
</gene>
<comment type="caution">
    <text evidence="3">The sequence shown here is derived from an EMBL/GenBank/DDBJ whole genome shotgun (WGS) entry which is preliminary data.</text>
</comment>
<sequence length="476" mass="50335">MKYCDAGDEFGAIAGTIAEVHGALLQTLNYCTGMAGSDNSGKQFVDTYDNAAHLAVSASSTLATACVETRNLILTGAYNHAVADANAHHSNAPQPDKPYLTPDPCLSTTVGSAADDDSDVPFGWSLVGDLIQYAWPNGKPGKLHAAANAWHNAATDYRSMTSGVARAIDLLGANRSDEIGTAVATCGQRQSDLNDLADACQTIGDACGDFANNLEAAQHQILDELGDLLAQTAGFEVLFAALAPLTETASEWVGNTAIAGRVTATASRIAEIIGSFVTRAGEFIASRVGPILGRLKPLLERLQKWVEEAKTKLAKFGKDDEPPGSNPSNTPGNPEFDKRIEELAKDPAKNGKISPQSRREAAVGLSAERDGLIPGPITRAQPGPNNEDMGEFVDADGSRWDVKSSPDVRPSYRPGAGTPLPNPQSEQDFVTMVESSLNHGEGVLLDPDGMTPGRLAQVQSLVHANPQWQGKVIWTR</sequence>
<protein>
    <recommendedName>
        <fullName evidence="2">Outer membrane channel protein CpnT-like N-terminal domain-containing protein</fullName>
    </recommendedName>
</protein>
<keyword evidence="4" id="KW-1185">Reference proteome</keyword>
<proteinExistence type="predicted"/>
<organism evidence="3 4">
    <name type="scientific">Nocardia panacis</name>
    <dbReference type="NCBI Taxonomy" id="2340916"/>
    <lineage>
        <taxon>Bacteria</taxon>
        <taxon>Bacillati</taxon>
        <taxon>Actinomycetota</taxon>
        <taxon>Actinomycetes</taxon>
        <taxon>Mycobacteriales</taxon>
        <taxon>Nocardiaceae</taxon>
        <taxon>Nocardia</taxon>
    </lineage>
</organism>
<feature type="region of interest" description="Disordered" evidence="1">
    <location>
        <begin position="314"/>
        <end position="425"/>
    </location>
</feature>
<dbReference type="EMBL" id="QZFU01000041">
    <property type="protein sequence ID" value="RJO69821.1"/>
    <property type="molecule type" value="Genomic_DNA"/>
</dbReference>
<feature type="compositionally biased region" description="Basic and acidic residues" evidence="1">
    <location>
        <begin position="396"/>
        <end position="406"/>
    </location>
</feature>
<feature type="compositionally biased region" description="Basic and acidic residues" evidence="1">
    <location>
        <begin position="357"/>
        <end position="371"/>
    </location>
</feature>
<dbReference type="RefSeq" id="WP_120044191.1">
    <property type="nucleotide sequence ID" value="NZ_QZFU01000041.1"/>
</dbReference>
<accession>A0A3A4JM32</accession>
<dbReference type="InterPro" id="IPR057746">
    <property type="entry name" value="CpnT-like_N"/>
</dbReference>
<feature type="domain" description="Outer membrane channel protein CpnT-like N-terminal" evidence="2">
    <location>
        <begin position="124"/>
        <end position="240"/>
    </location>
</feature>
<evidence type="ECO:0000313" key="3">
    <source>
        <dbReference type="EMBL" id="RJO69821.1"/>
    </source>
</evidence>
<dbReference type="AlphaFoldDB" id="A0A3A4JM32"/>
<name>A0A3A4JM32_9NOCA</name>
<dbReference type="Proteomes" id="UP000266677">
    <property type="component" value="Unassembled WGS sequence"/>
</dbReference>
<feature type="compositionally biased region" description="Basic and acidic residues" evidence="1">
    <location>
        <begin position="335"/>
        <end position="349"/>
    </location>
</feature>
<reference evidence="3 4" key="1">
    <citation type="submission" date="2018-09" db="EMBL/GenBank/DDBJ databases">
        <title>YIM PH21274 draft genome.</title>
        <authorList>
            <person name="Miao C."/>
        </authorList>
    </citation>
    <scope>NUCLEOTIDE SEQUENCE [LARGE SCALE GENOMIC DNA]</scope>
    <source>
        <strain evidence="3 4">YIM PH 21724</strain>
    </source>
</reference>